<dbReference type="InterPro" id="IPR058031">
    <property type="entry name" value="AAA_lid_NorR"/>
</dbReference>
<evidence type="ECO:0000256" key="5">
    <source>
        <dbReference type="ARBA" id="ARBA00022741"/>
    </source>
</evidence>
<dbReference type="Pfam" id="PF02954">
    <property type="entry name" value="HTH_8"/>
    <property type="match status" value="1"/>
</dbReference>
<evidence type="ECO:0000256" key="1">
    <source>
        <dbReference type="ARBA" id="ARBA00004496"/>
    </source>
</evidence>
<dbReference type="GO" id="GO:0043565">
    <property type="term" value="F:sequence-specific DNA binding"/>
    <property type="evidence" value="ECO:0007669"/>
    <property type="project" value="InterPro"/>
</dbReference>
<comment type="subcellular location">
    <subcellularLocation>
        <location evidence="1">Cytoplasm</location>
    </subcellularLocation>
</comment>
<organism evidence="13 14">
    <name type="scientific">Halopseudomonas oceani</name>
    <dbReference type="NCBI Taxonomy" id="1708783"/>
    <lineage>
        <taxon>Bacteria</taxon>
        <taxon>Pseudomonadati</taxon>
        <taxon>Pseudomonadota</taxon>
        <taxon>Gammaproteobacteria</taxon>
        <taxon>Pseudomonadales</taxon>
        <taxon>Pseudomonadaceae</taxon>
        <taxon>Halopseudomonas</taxon>
    </lineage>
</organism>
<dbReference type="InterPro" id="IPR027417">
    <property type="entry name" value="P-loop_NTPase"/>
</dbReference>
<accession>A0A2P4EXK7</accession>
<dbReference type="SUPFAM" id="SSF46689">
    <property type="entry name" value="Homeodomain-like"/>
    <property type="match status" value="1"/>
</dbReference>
<dbReference type="SUPFAM" id="SSF55781">
    <property type="entry name" value="GAF domain-like"/>
    <property type="match status" value="1"/>
</dbReference>
<evidence type="ECO:0000313" key="14">
    <source>
        <dbReference type="Proteomes" id="UP000243451"/>
    </source>
</evidence>
<dbReference type="Pfam" id="PF25601">
    <property type="entry name" value="AAA_lid_14"/>
    <property type="match status" value="1"/>
</dbReference>
<evidence type="ECO:0000256" key="2">
    <source>
        <dbReference type="ARBA" id="ARBA00022490"/>
    </source>
</evidence>
<keyword evidence="8" id="KW-0805">Transcription regulation</keyword>
<dbReference type="Gene3D" id="3.30.450.40">
    <property type="match status" value="1"/>
</dbReference>
<evidence type="ECO:0000256" key="6">
    <source>
        <dbReference type="ARBA" id="ARBA00022840"/>
    </source>
</evidence>
<evidence type="ECO:0000259" key="12">
    <source>
        <dbReference type="PROSITE" id="PS50045"/>
    </source>
</evidence>
<evidence type="ECO:0000256" key="3">
    <source>
        <dbReference type="ARBA" id="ARBA00022491"/>
    </source>
</evidence>
<gene>
    <name evidence="13" type="ORF">C1949_06115</name>
</gene>
<evidence type="ECO:0000256" key="8">
    <source>
        <dbReference type="ARBA" id="ARBA00023015"/>
    </source>
</evidence>
<dbReference type="FunFam" id="3.40.50.300:FF:000006">
    <property type="entry name" value="DNA-binding transcriptional regulator NtrC"/>
    <property type="match status" value="1"/>
</dbReference>
<dbReference type="Gene3D" id="3.40.50.300">
    <property type="entry name" value="P-loop containing nucleotide triphosphate hydrolases"/>
    <property type="match status" value="1"/>
</dbReference>
<feature type="domain" description="Sigma-54 factor interaction" evidence="12">
    <location>
        <begin position="180"/>
        <end position="409"/>
    </location>
</feature>
<keyword evidence="11" id="KW-0804">Transcription</keyword>
<dbReference type="Pfam" id="PF00158">
    <property type="entry name" value="Sigma54_activat"/>
    <property type="match status" value="1"/>
</dbReference>
<proteinExistence type="predicted"/>
<evidence type="ECO:0000256" key="11">
    <source>
        <dbReference type="ARBA" id="ARBA00023163"/>
    </source>
</evidence>
<dbReference type="InterPro" id="IPR009057">
    <property type="entry name" value="Homeodomain-like_sf"/>
</dbReference>
<dbReference type="EMBL" id="PPSK01000004">
    <property type="protein sequence ID" value="POB04734.1"/>
    <property type="molecule type" value="Genomic_DNA"/>
</dbReference>
<dbReference type="Proteomes" id="UP000243451">
    <property type="component" value="Unassembled WGS sequence"/>
</dbReference>
<sequence length="494" mass="54783">MEGLAALARCQRPFELEQALVSWLAELSNCALVQLYLLDASHSQLPLCCQWLDGHTEAGTGQDGLGESLLAYSLSQNTPLQLNELDRSLHATPFLPTGQPPWRSLLCQPLLDRQQQISGLLVLASRSRSINEDLTASLALIGTIALAQLQALKQAGLVHQAPTPALTEPASDSEHGCFGLIGESPAMQQVYRLVSKVLHNPVTVLLGGETGTGKELVARAIHDYGSRRTQPFIAQNCSALPEHLLESELFGYRKGAFTGANQDREGLFDAANGGTLFLDEIGDMPLALQAKLLRVLQEGEVRPLGSNQSHRVDVRIVAATHQNLYGQVEQGRFREDLYYRLSHFPITLPPLRERGADIRELALHFTRETCTFLQRSNCRWSDSALAYLASHRFPGNVRELKGLIARALLLCDGNLLLPEHLQLPNTPTHAHRLTLREQLDKVERNLLNETLQKHNGNQTQTAQVLGLPRRTLLYRMQRLGIPLRTRQQAEGARK</sequence>
<dbReference type="InterPro" id="IPR002197">
    <property type="entry name" value="HTH_Fis"/>
</dbReference>
<reference evidence="13 14" key="1">
    <citation type="submission" date="2018-01" db="EMBL/GenBank/DDBJ databases">
        <title>Draft genome of the type strain Pseudomonas oceani DSM 100277 isolated from the deep water in Okinawa trough, northwestern Pacific Ocean.</title>
        <authorList>
            <person name="Gomila M."/>
            <person name="Mulet M."/>
            <person name="Garcia-Valdes E."/>
            <person name="Lalucat J."/>
        </authorList>
    </citation>
    <scope>NUCLEOTIDE SEQUENCE [LARGE SCALE GENOMIC DNA]</scope>
    <source>
        <strain evidence="13 14">DSM 100277</strain>
    </source>
</reference>
<keyword evidence="14" id="KW-1185">Reference proteome</keyword>
<dbReference type="InterPro" id="IPR029016">
    <property type="entry name" value="GAF-like_dom_sf"/>
</dbReference>
<dbReference type="PRINTS" id="PR01590">
    <property type="entry name" value="HTHFIS"/>
</dbReference>
<dbReference type="GO" id="GO:0005524">
    <property type="term" value="F:ATP binding"/>
    <property type="evidence" value="ECO:0007669"/>
    <property type="project" value="UniProtKB-KW"/>
</dbReference>
<dbReference type="AlphaFoldDB" id="A0A2P4EXK7"/>
<dbReference type="InterPro" id="IPR025662">
    <property type="entry name" value="Sigma_54_int_dom_ATP-bd_1"/>
</dbReference>
<dbReference type="GO" id="GO:0006355">
    <property type="term" value="P:regulation of DNA-templated transcription"/>
    <property type="evidence" value="ECO:0007669"/>
    <property type="project" value="InterPro"/>
</dbReference>
<keyword evidence="7" id="KW-0902">Two-component regulatory system</keyword>
<keyword evidence="9" id="KW-0238">DNA-binding</keyword>
<dbReference type="InterPro" id="IPR025943">
    <property type="entry name" value="Sigma_54_int_dom_ATP-bd_2"/>
</dbReference>
<dbReference type="PANTHER" id="PTHR32071:SF95">
    <property type="entry name" value="DNA-BINDING TRANSCRIPTIONAL REGULATOR NTRC"/>
    <property type="match status" value="1"/>
</dbReference>
<keyword evidence="6" id="KW-0067">ATP-binding</keyword>
<evidence type="ECO:0000256" key="10">
    <source>
        <dbReference type="ARBA" id="ARBA00023159"/>
    </source>
</evidence>
<comment type="caution">
    <text evidence="13">The sequence shown here is derived from an EMBL/GenBank/DDBJ whole genome shotgun (WGS) entry which is preliminary data.</text>
</comment>
<dbReference type="GO" id="GO:0005737">
    <property type="term" value="C:cytoplasm"/>
    <property type="evidence" value="ECO:0007669"/>
    <property type="project" value="UniProtKB-SubCell"/>
</dbReference>
<dbReference type="OrthoDB" id="9804019at2"/>
<keyword evidence="10" id="KW-0010">Activator</keyword>
<dbReference type="GO" id="GO:0000160">
    <property type="term" value="P:phosphorelay signal transduction system"/>
    <property type="evidence" value="ECO:0007669"/>
    <property type="project" value="UniProtKB-KW"/>
</dbReference>
<evidence type="ECO:0000256" key="7">
    <source>
        <dbReference type="ARBA" id="ARBA00023012"/>
    </source>
</evidence>
<dbReference type="PROSITE" id="PS50045">
    <property type="entry name" value="SIGMA54_INTERACT_4"/>
    <property type="match status" value="1"/>
</dbReference>
<keyword evidence="5" id="KW-0547">Nucleotide-binding</keyword>
<keyword evidence="2" id="KW-0963">Cytoplasm</keyword>
<evidence type="ECO:0000256" key="9">
    <source>
        <dbReference type="ARBA" id="ARBA00023125"/>
    </source>
</evidence>
<dbReference type="CDD" id="cd00009">
    <property type="entry name" value="AAA"/>
    <property type="match status" value="1"/>
</dbReference>
<evidence type="ECO:0000256" key="4">
    <source>
        <dbReference type="ARBA" id="ARBA00022553"/>
    </source>
</evidence>
<keyword evidence="3" id="KW-0678">Repressor</keyword>
<dbReference type="SUPFAM" id="SSF52540">
    <property type="entry name" value="P-loop containing nucleoside triphosphate hydrolases"/>
    <property type="match status" value="1"/>
</dbReference>
<evidence type="ECO:0000313" key="13">
    <source>
        <dbReference type="EMBL" id="POB04734.1"/>
    </source>
</evidence>
<dbReference type="Gene3D" id="1.10.8.60">
    <property type="match status" value="1"/>
</dbReference>
<dbReference type="PROSITE" id="PS00676">
    <property type="entry name" value="SIGMA54_INTERACT_2"/>
    <property type="match status" value="1"/>
</dbReference>
<dbReference type="PROSITE" id="PS00675">
    <property type="entry name" value="SIGMA54_INTERACT_1"/>
    <property type="match status" value="1"/>
</dbReference>
<protein>
    <submittedName>
        <fullName evidence="13">Sigma-54-dependent Fis family transcriptional regulator</fullName>
    </submittedName>
</protein>
<keyword evidence="4" id="KW-0597">Phosphoprotein</keyword>
<dbReference type="Gene3D" id="1.10.10.60">
    <property type="entry name" value="Homeodomain-like"/>
    <property type="match status" value="1"/>
</dbReference>
<dbReference type="SMART" id="SM00382">
    <property type="entry name" value="AAA"/>
    <property type="match status" value="1"/>
</dbReference>
<dbReference type="InterPro" id="IPR002078">
    <property type="entry name" value="Sigma_54_int"/>
</dbReference>
<dbReference type="InterPro" id="IPR003593">
    <property type="entry name" value="AAA+_ATPase"/>
</dbReference>
<name>A0A2P4EXK7_9GAMM</name>
<dbReference type="PANTHER" id="PTHR32071">
    <property type="entry name" value="TRANSCRIPTIONAL REGULATORY PROTEIN"/>
    <property type="match status" value="1"/>
</dbReference>